<dbReference type="PANTHER" id="PTHR28152:SF1">
    <property type="entry name" value="HYDROXYACYL-THIOESTER DEHYDRATASE TYPE 2, MITOCHONDRIAL"/>
    <property type="match status" value="1"/>
</dbReference>
<dbReference type="InterPro" id="IPR052741">
    <property type="entry name" value="Mitochondrial_HTD2"/>
</dbReference>
<dbReference type="PANTHER" id="PTHR28152">
    <property type="entry name" value="HYDROXYACYL-THIOESTER DEHYDRATASE TYPE 2, MITOCHONDRIAL"/>
    <property type="match status" value="1"/>
</dbReference>
<comment type="caution">
    <text evidence="1">The sequence shown here is derived from an EMBL/GenBank/DDBJ whole genome shotgun (WGS) entry which is preliminary data.</text>
</comment>
<dbReference type="EMBL" id="JANPWZ010001771">
    <property type="protein sequence ID" value="KAJ3563359.1"/>
    <property type="molecule type" value="Genomic_DNA"/>
</dbReference>
<reference evidence="1" key="1">
    <citation type="submission" date="2022-07" db="EMBL/GenBank/DDBJ databases">
        <title>Genome Sequence of Xylaria arbuscula.</title>
        <authorList>
            <person name="Buettner E."/>
        </authorList>
    </citation>
    <scope>NUCLEOTIDE SEQUENCE</scope>
    <source>
        <strain evidence="1">VT107</strain>
    </source>
</reference>
<dbReference type="InterPro" id="IPR029069">
    <property type="entry name" value="HotDog_dom_sf"/>
</dbReference>
<evidence type="ECO:0000313" key="1">
    <source>
        <dbReference type="EMBL" id="KAJ3563359.1"/>
    </source>
</evidence>
<keyword evidence="2" id="KW-1185">Reference proteome</keyword>
<proteinExistence type="predicted"/>
<evidence type="ECO:0008006" key="3">
    <source>
        <dbReference type="Google" id="ProtNLM"/>
    </source>
</evidence>
<dbReference type="Gene3D" id="3.10.129.10">
    <property type="entry name" value="Hotdog Thioesterase"/>
    <property type="match status" value="1"/>
</dbReference>
<dbReference type="SUPFAM" id="SSF54637">
    <property type="entry name" value="Thioesterase/thiol ester dehydrase-isomerase"/>
    <property type="match status" value="1"/>
</dbReference>
<accession>A0A9W8N928</accession>
<dbReference type="VEuPathDB" id="FungiDB:F4678DRAFT_169245"/>
<organism evidence="1 2">
    <name type="scientific">Xylaria arbuscula</name>
    <dbReference type="NCBI Taxonomy" id="114810"/>
    <lineage>
        <taxon>Eukaryota</taxon>
        <taxon>Fungi</taxon>
        <taxon>Dikarya</taxon>
        <taxon>Ascomycota</taxon>
        <taxon>Pezizomycotina</taxon>
        <taxon>Sordariomycetes</taxon>
        <taxon>Xylariomycetidae</taxon>
        <taxon>Xylariales</taxon>
        <taxon>Xylariaceae</taxon>
        <taxon>Xylaria</taxon>
    </lineage>
</organism>
<evidence type="ECO:0000313" key="2">
    <source>
        <dbReference type="Proteomes" id="UP001148614"/>
    </source>
</evidence>
<gene>
    <name evidence="1" type="ORF">NPX13_g8228</name>
</gene>
<name>A0A9W8N928_9PEZI</name>
<sequence>MWAGGSLQDLRSLKLNRKAAACVEKIADVRAQGPAGSEKIFVEVERNYIYPLSNGPGPKLKYREKMRRFLKNPSQNGRVGIAERRTLVFMREPSDEEKKISLEKEQKILRPPFTPTYSVTLTPTPTLLFHYSALSYNAHRIHLDRSYCREVEGYRDLLVHGPLSLTLMLSVLQSQLPNGDTNGSFIDSVDYRHLAPLYVNQPMRVCCAPRSGNVQDQWSIWVENQDGGLCVMGTAIIKPLTDSKQNETEN</sequence>
<dbReference type="Proteomes" id="UP001148614">
    <property type="component" value="Unassembled WGS sequence"/>
</dbReference>
<dbReference type="GO" id="GO:0005739">
    <property type="term" value="C:mitochondrion"/>
    <property type="evidence" value="ECO:0007669"/>
    <property type="project" value="TreeGrafter"/>
</dbReference>
<dbReference type="GO" id="GO:0019171">
    <property type="term" value="F:(3R)-hydroxyacyl-[acyl-carrier-protein] dehydratase activity"/>
    <property type="evidence" value="ECO:0007669"/>
    <property type="project" value="TreeGrafter"/>
</dbReference>
<protein>
    <recommendedName>
        <fullName evidence="3">MaoC-like domain-containing protein</fullName>
    </recommendedName>
</protein>
<dbReference type="AlphaFoldDB" id="A0A9W8N928"/>